<keyword evidence="3 6" id="KW-0812">Transmembrane</keyword>
<sequence>MISLFISYMILGITLSLPAGTMTIEMSKQGLKNGFFHGWFVGIGGMTVDLIMILIIYFGFSEILMLPAVETVMWLIGFLFLLYIGIESIKEAKQPLEISDTNLRKKSLFKSYGRGIMMAVTPSNIVFWIGVFGTALTTAINNVSGYQFLLVASGILFGILIHDIILMGIISYTRKFVNHTFTKWTSIVAGFLLIGFSLYFALLFIGEIKHML</sequence>
<dbReference type="GO" id="GO:0005886">
    <property type="term" value="C:plasma membrane"/>
    <property type="evidence" value="ECO:0007669"/>
    <property type="project" value="UniProtKB-SubCell"/>
</dbReference>
<dbReference type="Proteomes" id="UP000286317">
    <property type="component" value="Unassembled WGS sequence"/>
</dbReference>
<organism evidence="7 8">
    <name type="scientific">Staphylococcus shinii</name>
    <dbReference type="NCBI Taxonomy" id="2912228"/>
    <lineage>
        <taxon>Bacteria</taxon>
        <taxon>Bacillati</taxon>
        <taxon>Bacillota</taxon>
        <taxon>Bacilli</taxon>
        <taxon>Bacillales</taxon>
        <taxon>Staphylococcaceae</taxon>
        <taxon>Staphylococcus</taxon>
    </lineage>
</organism>
<keyword evidence="8" id="KW-1185">Reference proteome</keyword>
<proteinExistence type="predicted"/>
<dbReference type="PANTHER" id="PTHR30086:SF6">
    <property type="entry name" value="AMINO ACID EFFLUX PROTEIN YCGF-RELATED"/>
    <property type="match status" value="1"/>
</dbReference>
<feature type="transmembrane region" description="Helical" evidence="6">
    <location>
        <begin position="146"/>
        <end position="172"/>
    </location>
</feature>
<dbReference type="GO" id="GO:0015171">
    <property type="term" value="F:amino acid transmembrane transporter activity"/>
    <property type="evidence" value="ECO:0007669"/>
    <property type="project" value="TreeGrafter"/>
</dbReference>
<protein>
    <submittedName>
        <fullName evidence="7">LysE family translocator</fullName>
    </submittedName>
</protein>
<feature type="transmembrane region" description="Helical" evidence="6">
    <location>
        <begin position="36"/>
        <end position="58"/>
    </location>
</feature>
<keyword evidence="2" id="KW-1003">Cell membrane</keyword>
<evidence type="ECO:0000256" key="2">
    <source>
        <dbReference type="ARBA" id="ARBA00022475"/>
    </source>
</evidence>
<gene>
    <name evidence="7" type="ORF">BU112_09825</name>
</gene>
<feature type="transmembrane region" description="Helical" evidence="6">
    <location>
        <begin position="64"/>
        <end position="86"/>
    </location>
</feature>
<dbReference type="PANTHER" id="PTHR30086">
    <property type="entry name" value="ARGININE EXPORTER PROTEIN ARGO"/>
    <property type="match status" value="1"/>
</dbReference>
<name>A0A418IE75_9STAP</name>
<feature type="transmembrane region" description="Helical" evidence="6">
    <location>
        <begin position="184"/>
        <end position="205"/>
    </location>
</feature>
<comment type="caution">
    <text evidence="7">The sequence shown here is derived from an EMBL/GenBank/DDBJ whole genome shotgun (WGS) entry which is preliminary data.</text>
</comment>
<dbReference type="AlphaFoldDB" id="A0A418IE75"/>
<dbReference type="RefSeq" id="WP_119586410.1">
    <property type="nucleotide sequence ID" value="NZ_JAWVBH010000001.1"/>
</dbReference>
<dbReference type="EMBL" id="QXUF01000069">
    <property type="protein sequence ID" value="RIM99448.1"/>
    <property type="molecule type" value="Genomic_DNA"/>
</dbReference>
<evidence type="ECO:0000256" key="3">
    <source>
        <dbReference type="ARBA" id="ARBA00022692"/>
    </source>
</evidence>
<keyword evidence="4 6" id="KW-1133">Transmembrane helix</keyword>
<evidence type="ECO:0000313" key="8">
    <source>
        <dbReference type="Proteomes" id="UP000286317"/>
    </source>
</evidence>
<dbReference type="InterPro" id="IPR001123">
    <property type="entry name" value="LeuE-type"/>
</dbReference>
<reference evidence="7 8" key="1">
    <citation type="journal article" date="2016" name="Front. Microbiol.">
        <title>Comprehensive Phylogenetic Analysis of Bovine Non-aureus Staphylococci Species Based on Whole-Genome Sequencing.</title>
        <authorList>
            <person name="Naushad S."/>
            <person name="Barkema H.W."/>
            <person name="Luby C."/>
            <person name="Condas L.A."/>
            <person name="Nobrega D.B."/>
            <person name="Carson D.A."/>
            <person name="De Buck J."/>
        </authorList>
    </citation>
    <scope>NUCLEOTIDE SEQUENCE [LARGE SCALE GENOMIC DNA]</scope>
    <source>
        <strain evidence="7 8">SNUC 4554</strain>
    </source>
</reference>
<dbReference type="OrthoDB" id="7874789at2"/>
<evidence type="ECO:0000256" key="6">
    <source>
        <dbReference type="SAM" id="Phobius"/>
    </source>
</evidence>
<dbReference type="Pfam" id="PF01810">
    <property type="entry name" value="LysE"/>
    <property type="match status" value="1"/>
</dbReference>
<evidence type="ECO:0000256" key="5">
    <source>
        <dbReference type="ARBA" id="ARBA00023136"/>
    </source>
</evidence>
<evidence type="ECO:0000256" key="1">
    <source>
        <dbReference type="ARBA" id="ARBA00004651"/>
    </source>
</evidence>
<comment type="subcellular location">
    <subcellularLocation>
        <location evidence="1">Cell membrane</location>
        <topology evidence="1">Multi-pass membrane protein</topology>
    </subcellularLocation>
</comment>
<keyword evidence="5 6" id="KW-0472">Membrane</keyword>
<accession>A0A418IE75</accession>
<feature type="transmembrane region" description="Helical" evidence="6">
    <location>
        <begin position="6"/>
        <end position="24"/>
    </location>
</feature>
<feature type="transmembrane region" description="Helical" evidence="6">
    <location>
        <begin position="115"/>
        <end position="140"/>
    </location>
</feature>
<evidence type="ECO:0000256" key="4">
    <source>
        <dbReference type="ARBA" id="ARBA00022989"/>
    </source>
</evidence>
<evidence type="ECO:0000313" key="7">
    <source>
        <dbReference type="EMBL" id="RIM99448.1"/>
    </source>
</evidence>